<dbReference type="CDD" id="cd00275">
    <property type="entry name" value="C2_PLC_like"/>
    <property type="match status" value="1"/>
</dbReference>
<feature type="region of interest" description="Disordered" evidence="11">
    <location>
        <begin position="587"/>
        <end position="614"/>
    </location>
</feature>
<feature type="domain" description="C2" evidence="13">
    <location>
        <begin position="734"/>
        <end position="857"/>
    </location>
</feature>
<evidence type="ECO:0000259" key="13">
    <source>
        <dbReference type="PROSITE" id="PS50004"/>
    </source>
</evidence>
<dbReference type="PROSITE" id="PS00018">
    <property type="entry name" value="EF_HAND_1"/>
    <property type="match status" value="1"/>
</dbReference>
<comment type="catalytic activity">
    <reaction evidence="9">
        <text>a 1,2-diacyl-sn-glycero-3-phospho-(1D-myo-inositol-4,5-bisphosphate) + H2O = 1D-myo-inositol 1,4,5-trisphosphate + a 1,2-diacyl-sn-glycerol + H(+)</text>
        <dbReference type="Rhea" id="RHEA:33179"/>
        <dbReference type="ChEBI" id="CHEBI:15377"/>
        <dbReference type="ChEBI" id="CHEBI:15378"/>
        <dbReference type="ChEBI" id="CHEBI:17815"/>
        <dbReference type="ChEBI" id="CHEBI:58456"/>
        <dbReference type="ChEBI" id="CHEBI:203600"/>
        <dbReference type="EC" id="3.1.4.11"/>
    </reaction>
    <physiologicalReaction direction="left-to-right" evidence="9">
        <dbReference type="Rhea" id="RHEA:33180"/>
    </physiologicalReaction>
</comment>
<evidence type="ECO:0000256" key="7">
    <source>
        <dbReference type="ARBA" id="ARBA00023098"/>
    </source>
</evidence>
<dbReference type="InterPro" id="IPR001849">
    <property type="entry name" value="PH_domain"/>
</dbReference>
<keyword evidence="10" id="KW-0378">Hydrolase</keyword>
<comment type="subcellular location">
    <subcellularLocation>
        <location evidence="2">Cytoplasm</location>
    </subcellularLocation>
</comment>
<evidence type="ECO:0000313" key="15">
    <source>
        <dbReference type="EMBL" id="CAB3264932.1"/>
    </source>
</evidence>
<dbReference type="InterPro" id="IPR035892">
    <property type="entry name" value="C2_domain_sf"/>
</dbReference>
<dbReference type="GO" id="GO:0016042">
    <property type="term" value="P:lipid catabolic process"/>
    <property type="evidence" value="ECO:0007669"/>
    <property type="project" value="UniProtKB-KW"/>
</dbReference>
<dbReference type="InterPro" id="IPR011993">
    <property type="entry name" value="PH-like_dom_sf"/>
</dbReference>
<dbReference type="Gene3D" id="1.10.238.10">
    <property type="entry name" value="EF-hand"/>
    <property type="match status" value="1"/>
</dbReference>
<dbReference type="PROSITE" id="PS50004">
    <property type="entry name" value="C2"/>
    <property type="match status" value="1"/>
</dbReference>
<keyword evidence="5" id="KW-0106">Calcium</keyword>
<dbReference type="InterPro" id="IPR001711">
    <property type="entry name" value="PLipase_C_Pinositol-sp_Y"/>
</dbReference>
<dbReference type="SUPFAM" id="SSF50729">
    <property type="entry name" value="PH domain-like"/>
    <property type="match status" value="1"/>
</dbReference>
<dbReference type="SUPFAM" id="SSF47473">
    <property type="entry name" value="EF-hand"/>
    <property type="match status" value="1"/>
</dbReference>
<dbReference type="PANTHER" id="PTHR10336">
    <property type="entry name" value="PHOSPHOINOSITIDE-SPECIFIC PHOSPHOLIPASE C FAMILY PROTEIN"/>
    <property type="match status" value="1"/>
</dbReference>
<dbReference type="GO" id="GO:0005737">
    <property type="term" value="C:cytoplasm"/>
    <property type="evidence" value="ECO:0007669"/>
    <property type="project" value="UniProtKB-SubCell"/>
</dbReference>
<dbReference type="PROSITE" id="PS50003">
    <property type="entry name" value="PH_DOMAIN"/>
    <property type="match status" value="1"/>
</dbReference>
<reference evidence="15" key="1">
    <citation type="submission" date="2020-04" db="EMBL/GenBank/DDBJ databases">
        <authorList>
            <person name="Neveu A P."/>
        </authorList>
    </citation>
    <scope>NUCLEOTIDE SEQUENCE</scope>
    <source>
        <tissue evidence="15">Whole embryo</tissue>
    </source>
</reference>
<evidence type="ECO:0000256" key="10">
    <source>
        <dbReference type="RuleBase" id="RU361133"/>
    </source>
</evidence>
<evidence type="ECO:0000259" key="14">
    <source>
        <dbReference type="PROSITE" id="PS50008"/>
    </source>
</evidence>
<dbReference type="InterPro" id="IPR017946">
    <property type="entry name" value="PLC-like_Pdiesterase_TIM-brl"/>
</dbReference>
<accession>A0A6F9DNA5</accession>
<dbReference type="InterPro" id="IPR011992">
    <property type="entry name" value="EF-hand-dom_pair"/>
</dbReference>
<dbReference type="EMBL" id="LR789070">
    <property type="protein sequence ID" value="CAB3264932.1"/>
    <property type="molecule type" value="mRNA"/>
</dbReference>
<dbReference type="Gene3D" id="2.60.40.150">
    <property type="entry name" value="C2 domain"/>
    <property type="match status" value="1"/>
</dbReference>
<dbReference type="SUPFAM" id="SSF49562">
    <property type="entry name" value="C2 domain (Calcium/lipid-binding domain, CaLB)"/>
    <property type="match status" value="1"/>
</dbReference>
<dbReference type="Gene3D" id="3.20.20.190">
    <property type="entry name" value="Phosphatidylinositol (PI) phosphodiesterase"/>
    <property type="match status" value="1"/>
</dbReference>
<gene>
    <name evidence="15" type="primary">Plcz1</name>
</gene>
<evidence type="ECO:0000256" key="1">
    <source>
        <dbReference type="ARBA" id="ARBA00001913"/>
    </source>
</evidence>
<keyword evidence="8" id="KW-0807">Transducer</keyword>
<dbReference type="GO" id="GO:0035556">
    <property type="term" value="P:intracellular signal transduction"/>
    <property type="evidence" value="ECO:0007669"/>
    <property type="project" value="InterPro"/>
</dbReference>
<dbReference type="InterPro" id="IPR001192">
    <property type="entry name" value="PI-PLC_fam"/>
</dbReference>
<dbReference type="Pfam" id="PF16457">
    <property type="entry name" value="PH_12"/>
    <property type="match status" value="1"/>
</dbReference>
<keyword evidence="4" id="KW-0963">Cytoplasm</keyword>
<dbReference type="InterPro" id="IPR000008">
    <property type="entry name" value="C2_dom"/>
</dbReference>
<evidence type="ECO:0000259" key="12">
    <source>
        <dbReference type="PROSITE" id="PS50003"/>
    </source>
</evidence>
<dbReference type="SMART" id="SM00239">
    <property type="entry name" value="C2"/>
    <property type="match status" value="1"/>
</dbReference>
<dbReference type="GO" id="GO:0004435">
    <property type="term" value="F:phosphatidylinositol-4,5-bisphosphate phospholipase C activity"/>
    <property type="evidence" value="ECO:0007669"/>
    <property type="project" value="UniProtKB-EC"/>
</dbReference>
<evidence type="ECO:0000256" key="5">
    <source>
        <dbReference type="ARBA" id="ARBA00022837"/>
    </source>
</evidence>
<protein>
    <recommendedName>
        <fullName evidence="3 10">Phosphoinositide phospholipase C</fullName>
        <ecNumber evidence="3 10">3.1.4.11</ecNumber>
    </recommendedName>
</protein>
<dbReference type="SUPFAM" id="SSF51695">
    <property type="entry name" value="PLC-like phosphodiesterases"/>
    <property type="match status" value="1"/>
</dbReference>
<dbReference type="PROSITE" id="PS50007">
    <property type="entry name" value="PIPLC_X_DOMAIN"/>
    <property type="match status" value="1"/>
</dbReference>
<dbReference type="InterPro" id="IPR018247">
    <property type="entry name" value="EF_Hand_1_Ca_BS"/>
</dbReference>
<dbReference type="Pfam" id="PF09279">
    <property type="entry name" value="EF-hand_like"/>
    <property type="match status" value="1"/>
</dbReference>
<organism evidence="15">
    <name type="scientific">Phallusia mammillata</name>
    <dbReference type="NCBI Taxonomy" id="59560"/>
    <lineage>
        <taxon>Eukaryota</taxon>
        <taxon>Metazoa</taxon>
        <taxon>Chordata</taxon>
        <taxon>Tunicata</taxon>
        <taxon>Ascidiacea</taxon>
        <taxon>Phlebobranchia</taxon>
        <taxon>Ascidiidae</taxon>
        <taxon>Phallusia</taxon>
    </lineage>
</organism>
<dbReference type="PRINTS" id="PR00390">
    <property type="entry name" value="PHPHLIPASEC"/>
</dbReference>
<keyword evidence="6 10" id="KW-0442">Lipid degradation</keyword>
<keyword evidence="7 10" id="KW-0443">Lipid metabolism</keyword>
<dbReference type="PANTHER" id="PTHR10336:SF209">
    <property type="entry name" value="PHOSPHOINOSITIDE PHOSPHOLIPASE C"/>
    <property type="match status" value="1"/>
</dbReference>
<sequence>MAGKSKSSYEFSCQTAERKLDHRTYGRKNSTVPLSLPVERHPGLNTASKSANRLLKRRGSRSHSNLPRFPTRIQEALTHCTKSSVHEALSKLQQGEVLCKIKRRRWTGRVEPKLCKIDDSLLYFRYASISCTCGFQLPGNKEKTVDLRHIRAIRFGRLESKDEISRKFRKTDSISIVFDSSSRLPLNFLASSEDSAKMWVTGLNYLRRQILALQPRLQHELTIWERFGSLDHDNDGHVTLHDVRRTLCRNGTAPYSFDMIETLFQKHASELGTCDFTRFFDFYKTATCRKEVVQIFNEISADQIGITVRELYKFIQKTQCDAQITEKDCIKIIEDFESNDTARENLHLTLPGFSLYLSSRFSEIFNWRHDEVYQDMKQPLSHYYIASSHNTYLTGDQLTERSSTDAYMNALLKGCRCVELDCWDGSDGEPIIYHGYTFTSRIKFKDAIEVIGKYAFETTVFPLILSIENHCSVSQQDKMAAYLKQILGSELLVATVNPEQQEVKLPSPSALRGKILLKAKKLPSLTIDNVTESGDVSNDDEPDETKYEFQTEDEGAQKGRLATNRSFPETRSISRIKSDHFFSRHFRTNSSRSSAGYSSSSTNGSSRKSSEKVKHNLSKSLSDLVVYCKSVKFKSFDIDPNKPKNFRQMSSFSETKAFKLVKTNLNEAIEYHKYHLSRTYPAGIRTDSSNYDPQPMWNAGFQIVALNYQTKCDEMEICTGKFRQNGNCGYVLKPRDQRLSSCGEDGEELSCAKLLNLHIICGQNLGLNNAGTFVEVSVSGDQQDVTQRVTNTAKSNDSTTGCDPNWDEKFIFFINKPELAMLRFVVRDRDKAPDKIGQHTLPFSSVAQGYRHVPLLKRDGTKLHGSSLFVFVHVEPATKRHANQGRLKSAHGTKLNENFTTEQTDGARKLPLEYQLSVL</sequence>
<evidence type="ECO:0000256" key="11">
    <source>
        <dbReference type="SAM" id="MobiDB-lite"/>
    </source>
</evidence>
<feature type="compositionally biased region" description="Low complexity" evidence="11">
    <location>
        <begin position="588"/>
        <end position="607"/>
    </location>
</feature>
<dbReference type="InterPro" id="IPR000909">
    <property type="entry name" value="PLipase_C_PInositol-sp_X_dom"/>
</dbReference>
<evidence type="ECO:0000256" key="8">
    <source>
        <dbReference type="ARBA" id="ARBA00023224"/>
    </source>
</evidence>
<name>A0A6F9DNA5_9ASCI</name>
<dbReference type="SMART" id="SM00148">
    <property type="entry name" value="PLCXc"/>
    <property type="match status" value="1"/>
</dbReference>
<dbReference type="AlphaFoldDB" id="A0A6F9DNA5"/>
<evidence type="ECO:0000256" key="9">
    <source>
        <dbReference type="ARBA" id="ARBA00023674"/>
    </source>
</evidence>
<dbReference type="Pfam" id="PF00387">
    <property type="entry name" value="PI-PLC-Y"/>
    <property type="match status" value="1"/>
</dbReference>
<evidence type="ECO:0000256" key="2">
    <source>
        <dbReference type="ARBA" id="ARBA00004496"/>
    </source>
</evidence>
<evidence type="ECO:0000256" key="6">
    <source>
        <dbReference type="ARBA" id="ARBA00022963"/>
    </source>
</evidence>
<comment type="cofactor">
    <cofactor evidence="1">
        <name>Ca(2+)</name>
        <dbReference type="ChEBI" id="CHEBI:29108"/>
    </cofactor>
</comment>
<dbReference type="SMART" id="SM00149">
    <property type="entry name" value="PLCYc"/>
    <property type="match status" value="1"/>
</dbReference>
<proteinExistence type="evidence at transcript level"/>
<dbReference type="Gene3D" id="2.30.29.30">
    <property type="entry name" value="Pleckstrin-homology domain (PH domain)/Phosphotyrosine-binding domain (PTB)"/>
    <property type="match status" value="1"/>
</dbReference>
<evidence type="ECO:0000256" key="3">
    <source>
        <dbReference type="ARBA" id="ARBA00012368"/>
    </source>
</evidence>
<feature type="domain" description="PH" evidence="12">
    <location>
        <begin position="90"/>
        <end position="208"/>
    </location>
</feature>
<dbReference type="Pfam" id="PF00168">
    <property type="entry name" value="C2"/>
    <property type="match status" value="1"/>
</dbReference>
<feature type="domain" description="PI-PLC Y-box" evidence="14">
    <location>
        <begin position="621"/>
        <end position="738"/>
    </location>
</feature>
<dbReference type="EC" id="3.1.4.11" evidence="3 10"/>
<feature type="region of interest" description="Disordered" evidence="11">
    <location>
        <begin position="529"/>
        <end position="569"/>
    </location>
</feature>
<dbReference type="InterPro" id="IPR015359">
    <property type="entry name" value="PLC_EF-hand-like"/>
</dbReference>
<dbReference type="FunFam" id="1.10.238.10:FF:000005">
    <property type="entry name" value="Phosphoinositide phospholipase C"/>
    <property type="match status" value="1"/>
</dbReference>
<dbReference type="PROSITE" id="PS50008">
    <property type="entry name" value="PIPLC_Y_DOMAIN"/>
    <property type="match status" value="1"/>
</dbReference>
<dbReference type="Pfam" id="PF00388">
    <property type="entry name" value="PI-PLC-X"/>
    <property type="match status" value="1"/>
</dbReference>
<feature type="region of interest" description="Disordered" evidence="11">
    <location>
        <begin position="22"/>
        <end position="47"/>
    </location>
</feature>
<evidence type="ECO:0000256" key="4">
    <source>
        <dbReference type="ARBA" id="ARBA00022490"/>
    </source>
</evidence>